<keyword evidence="4 7" id="KW-0040">ANK repeat</keyword>
<evidence type="ECO:0000256" key="6">
    <source>
        <dbReference type="ARBA" id="ARBA00023242"/>
    </source>
</evidence>
<keyword evidence="6" id="KW-0539">Nucleus</keyword>
<dbReference type="Pfam" id="PF13637">
    <property type="entry name" value="Ank_4"/>
    <property type="match status" value="1"/>
</dbReference>
<dbReference type="Pfam" id="PF12796">
    <property type="entry name" value="Ank_2"/>
    <property type="match status" value="1"/>
</dbReference>
<evidence type="ECO:0000313" key="10">
    <source>
        <dbReference type="Proteomes" id="UP001460270"/>
    </source>
</evidence>
<evidence type="ECO:0000256" key="3">
    <source>
        <dbReference type="ARBA" id="ARBA00023015"/>
    </source>
</evidence>
<dbReference type="PRINTS" id="PR01415">
    <property type="entry name" value="ANKYRIN"/>
</dbReference>
<dbReference type="InterPro" id="IPR050663">
    <property type="entry name" value="Ankyrin-SOCS_Box"/>
</dbReference>
<protein>
    <recommendedName>
        <fullName evidence="11">GA binding protein transcription factor subunit beta 2</fullName>
    </recommendedName>
</protein>
<evidence type="ECO:0000256" key="2">
    <source>
        <dbReference type="ARBA" id="ARBA00022737"/>
    </source>
</evidence>
<keyword evidence="10" id="KW-1185">Reference proteome</keyword>
<gene>
    <name evidence="9" type="ORF">WMY93_031342</name>
</gene>
<evidence type="ECO:0008006" key="11">
    <source>
        <dbReference type="Google" id="ProtNLM"/>
    </source>
</evidence>
<feature type="repeat" description="ANK" evidence="7">
    <location>
        <begin position="102"/>
        <end position="134"/>
    </location>
</feature>
<dbReference type="FunFam" id="1.25.40.20:FF:000025">
    <property type="entry name" value="GA-binding protein subunit beta-1 isoform X1"/>
    <property type="match status" value="1"/>
</dbReference>
<feature type="compositionally biased region" description="Basic and acidic residues" evidence="8">
    <location>
        <begin position="413"/>
        <end position="447"/>
    </location>
</feature>
<evidence type="ECO:0000256" key="1">
    <source>
        <dbReference type="ARBA" id="ARBA00004123"/>
    </source>
</evidence>
<feature type="region of interest" description="Disordered" evidence="8">
    <location>
        <begin position="276"/>
        <end position="299"/>
    </location>
</feature>
<accession>A0AAW0MI16</accession>
<evidence type="ECO:0000256" key="7">
    <source>
        <dbReference type="PROSITE-ProRule" id="PRU00023"/>
    </source>
</evidence>
<dbReference type="GO" id="GO:0000976">
    <property type="term" value="F:transcription cis-regulatory region binding"/>
    <property type="evidence" value="ECO:0007669"/>
    <property type="project" value="TreeGrafter"/>
</dbReference>
<feature type="compositionally biased region" description="Basic and acidic residues" evidence="8">
    <location>
        <begin position="376"/>
        <end position="395"/>
    </location>
</feature>
<dbReference type="EMBL" id="JBBPFD010000659">
    <property type="protein sequence ID" value="KAK7877996.1"/>
    <property type="molecule type" value="Genomic_DNA"/>
</dbReference>
<sequence length="455" mass="49628">MSLVDLGKRLLEAARKGHDDEVRNLMANGAPFTTDWLGTSPLHLAAQHGHYSTADVLLRAGVSRDARTKVDRTPLHMAAAEGHSVIVELLVRRRRHNAKDMLKMTALHWAAQHGHHGVAETLIKHGADVHSLSKFDKTPFDIAVDIQNTELMLLLQEGMQNQVNMNQVSVNVDNSSSSQPQFIIQGLPNIQGGVVNLAELLNKANAAGESEEAMAASALDSNVQHAVVNEGGQRVITIVTDQHGNLQTATGAMTQPFFVTMQHGQQMLVPANTVTEEVVSEEPPTRKRKLEPTPELPETELLQRQLQEANRKAQEYRTQLLRKEQEAEEYRIKLEAMSHTQASSATANGANDANEANGEQDEVEGEEEVVGIIMTDEERAGGDAGDRERLREEPRGGGQEEELRGGGGAGGDAGDRERLRAELRGEGGLRASYEEGERLRAGFREEGGQEVTGSD</sequence>
<dbReference type="Gene3D" id="1.25.40.20">
    <property type="entry name" value="Ankyrin repeat-containing domain"/>
    <property type="match status" value="1"/>
</dbReference>
<evidence type="ECO:0000313" key="9">
    <source>
        <dbReference type="EMBL" id="KAK7877996.1"/>
    </source>
</evidence>
<dbReference type="SUPFAM" id="SSF48403">
    <property type="entry name" value="Ankyrin repeat"/>
    <property type="match status" value="1"/>
</dbReference>
<dbReference type="PANTHER" id="PTHR24193:SF130">
    <property type="entry name" value="GA REPEAT BINDING PROTEIN, BETA 2A"/>
    <property type="match status" value="1"/>
</dbReference>
<dbReference type="PROSITE" id="PS50297">
    <property type="entry name" value="ANK_REP_REGION"/>
    <property type="match status" value="3"/>
</dbReference>
<comment type="caution">
    <text evidence="9">The sequence shown here is derived from an EMBL/GenBank/DDBJ whole genome shotgun (WGS) entry which is preliminary data.</text>
</comment>
<name>A0AAW0MI16_9GOBI</name>
<reference evidence="10" key="1">
    <citation type="submission" date="2024-04" db="EMBL/GenBank/DDBJ databases">
        <title>Salinicola lusitanus LLJ914,a marine bacterium isolated from the Okinawa Trough.</title>
        <authorList>
            <person name="Li J."/>
        </authorList>
    </citation>
    <scope>NUCLEOTIDE SEQUENCE [LARGE SCALE GENOMIC DNA]</scope>
</reference>
<dbReference type="PROSITE" id="PS50088">
    <property type="entry name" value="ANK_REPEAT"/>
    <property type="match status" value="3"/>
</dbReference>
<keyword evidence="2" id="KW-0677">Repeat</keyword>
<keyword evidence="3" id="KW-0805">Transcription regulation</keyword>
<evidence type="ECO:0000256" key="5">
    <source>
        <dbReference type="ARBA" id="ARBA00023163"/>
    </source>
</evidence>
<dbReference type="GO" id="GO:0045944">
    <property type="term" value="P:positive regulation of transcription by RNA polymerase II"/>
    <property type="evidence" value="ECO:0007669"/>
    <property type="project" value="TreeGrafter"/>
</dbReference>
<keyword evidence="5" id="KW-0804">Transcription</keyword>
<feature type="repeat" description="ANK" evidence="7">
    <location>
        <begin position="70"/>
        <end position="93"/>
    </location>
</feature>
<evidence type="ECO:0000256" key="4">
    <source>
        <dbReference type="ARBA" id="ARBA00023043"/>
    </source>
</evidence>
<organism evidence="9 10">
    <name type="scientific">Mugilogobius chulae</name>
    <name type="common">yellowstripe goby</name>
    <dbReference type="NCBI Taxonomy" id="88201"/>
    <lineage>
        <taxon>Eukaryota</taxon>
        <taxon>Metazoa</taxon>
        <taxon>Chordata</taxon>
        <taxon>Craniata</taxon>
        <taxon>Vertebrata</taxon>
        <taxon>Euteleostomi</taxon>
        <taxon>Actinopterygii</taxon>
        <taxon>Neopterygii</taxon>
        <taxon>Teleostei</taxon>
        <taxon>Neoteleostei</taxon>
        <taxon>Acanthomorphata</taxon>
        <taxon>Gobiaria</taxon>
        <taxon>Gobiiformes</taxon>
        <taxon>Gobioidei</taxon>
        <taxon>Gobiidae</taxon>
        <taxon>Gobionellinae</taxon>
        <taxon>Mugilogobius</taxon>
    </lineage>
</organism>
<feature type="repeat" description="ANK" evidence="7">
    <location>
        <begin position="37"/>
        <end position="69"/>
    </location>
</feature>
<evidence type="ECO:0000256" key="8">
    <source>
        <dbReference type="SAM" id="MobiDB-lite"/>
    </source>
</evidence>
<proteinExistence type="predicted"/>
<dbReference type="GO" id="GO:0005634">
    <property type="term" value="C:nucleus"/>
    <property type="evidence" value="ECO:0007669"/>
    <property type="project" value="UniProtKB-SubCell"/>
</dbReference>
<dbReference type="SMART" id="SM00248">
    <property type="entry name" value="ANK"/>
    <property type="match status" value="4"/>
</dbReference>
<dbReference type="InterPro" id="IPR002110">
    <property type="entry name" value="Ankyrin_rpt"/>
</dbReference>
<dbReference type="Proteomes" id="UP001460270">
    <property type="component" value="Unassembled WGS sequence"/>
</dbReference>
<dbReference type="PANTHER" id="PTHR24193">
    <property type="entry name" value="ANKYRIN REPEAT PROTEIN"/>
    <property type="match status" value="1"/>
</dbReference>
<dbReference type="InterPro" id="IPR036770">
    <property type="entry name" value="Ankyrin_rpt-contain_sf"/>
</dbReference>
<comment type="subcellular location">
    <subcellularLocation>
        <location evidence="1">Nucleus</location>
    </subcellularLocation>
</comment>
<feature type="compositionally biased region" description="Low complexity" evidence="8">
    <location>
        <begin position="347"/>
        <end position="357"/>
    </location>
</feature>
<feature type="compositionally biased region" description="Acidic residues" evidence="8">
    <location>
        <begin position="358"/>
        <end position="369"/>
    </location>
</feature>
<feature type="region of interest" description="Disordered" evidence="8">
    <location>
        <begin position="337"/>
        <end position="455"/>
    </location>
</feature>
<dbReference type="AlphaFoldDB" id="A0AAW0MI16"/>